<organism evidence="2 3">
    <name type="scientific">Lophiostoma macrostomum CBS 122681</name>
    <dbReference type="NCBI Taxonomy" id="1314788"/>
    <lineage>
        <taxon>Eukaryota</taxon>
        <taxon>Fungi</taxon>
        <taxon>Dikarya</taxon>
        <taxon>Ascomycota</taxon>
        <taxon>Pezizomycotina</taxon>
        <taxon>Dothideomycetes</taxon>
        <taxon>Pleosporomycetidae</taxon>
        <taxon>Pleosporales</taxon>
        <taxon>Lophiostomataceae</taxon>
        <taxon>Lophiostoma</taxon>
    </lineage>
</organism>
<protein>
    <submittedName>
        <fullName evidence="2">Uncharacterized protein</fullName>
    </submittedName>
</protein>
<gene>
    <name evidence="2" type="ORF">K491DRAFT_686803</name>
</gene>
<sequence>MKFAVTLFLCALFHLSMSNPIPSSLFDDGPSSSKLQLRDLFSKDVLAPTPTIQRAAQAVDGSIPPPAGQGIGSKVARINTGGWGGSKGFEKRGAGPEPFHSEFAELENIRGFAEREIAAPSSTPDICPPNNYKRCVGS</sequence>
<keyword evidence="1" id="KW-0732">Signal</keyword>
<dbReference type="EMBL" id="MU004290">
    <property type="protein sequence ID" value="KAF2662319.1"/>
    <property type="molecule type" value="Genomic_DNA"/>
</dbReference>
<proteinExistence type="predicted"/>
<accession>A0A6A6TQH7</accession>
<evidence type="ECO:0000313" key="2">
    <source>
        <dbReference type="EMBL" id="KAF2662319.1"/>
    </source>
</evidence>
<feature type="signal peptide" evidence="1">
    <location>
        <begin position="1"/>
        <end position="18"/>
    </location>
</feature>
<keyword evidence="3" id="KW-1185">Reference proteome</keyword>
<reference evidence="2" key="1">
    <citation type="journal article" date="2020" name="Stud. Mycol.">
        <title>101 Dothideomycetes genomes: a test case for predicting lifestyles and emergence of pathogens.</title>
        <authorList>
            <person name="Haridas S."/>
            <person name="Albert R."/>
            <person name="Binder M."/>
            <person name="Bloem J."/>
            <person name="Labutti K."/>
            <person name="Salamov A."/>
            <person name="Andreopoulos B."/>
            <person name="Baker S."/>
            <person name="Barry K."/>
            <person name="Bills G."/>
            <person name="Bluhm B."/>
            <person name="Cannon C."/>
            <person name="Castanera R."/>
            <person name="Culley D."/>
            <person name="Daum C."/>
            <person name="Ezra D."/>
            <person name="Gonzalez J."/>
            <person name="Henrissat B."/>
            <person name="Kuo A."/>
            <person name="Liang C."/>
            <person name="Lipzen A."/>
            <person name="Lutzoni F."/>
            <person name="Magnuson J."/>
            <person name="Mondo S."/>
            <person name="Nolan M."/>
            <person name="Ohm R."/>
            <person name="Pangilinan J."/>
            <person name="Park H.-J."/>
            <person name="Ramirez L."/>
            <person name="Alfaro M."/>
            <person name="Sun H."/>
            <person name="Tritt A."/>
            <person name="Yoshinaga Y."/>
            <person name="Zwiers L.-H."/>
            <person name="Turgeon B."/>
            <person name="Goodwin S."/>
            <person name="Spatafora J."/>
            <person name="Crous P."/>
            <person name="Grigoriev I."/>
        </authorList>
    </citation>
    <scope>NUCLEOTIDE SEQUENCE</scope>
    <source>
        <strain evidence="2">CBS 122681</strain>
    </source>
</reference>
<feature type="chain" id="PRO_5025556285" evidence="1">
    <location>
        <begin position="19"/>
        <end position="138"/>
    </location>
</feature>
<dbReference type="AlphaFoldDB" id="A0A6A6TQH7"/>
<evidence type="ECO:0000313" key="3">
    <source>
        <dbReference type="Proteomes" id="UP000799324"/>
    </source>
</evidence>
<dbReference type="Proteomes" id="UP000799324">
    <property type="component" value="Unassembled WGS sequence"/>
</dbReference>
<name>A0A6A6TQH7_9PLEO</name>
<evidence type="ECO:0000256" key="1">
    <source>
        <dbReference type="SAM" id="SignalP"/>
    </source>
</evidence>